<keyword evidence="2" id="KW-0812">Transmembrane</keyword>
<dbReference type="RefSeq" id="WP_392884857.1">
    <property type="nucleotide sequence ID" value="NZ_JBICZW010000037.1"/>
</dbReference>
<dbReference type="Proteomes" id="UP001604282">
    <property type="component" value="Unassembled WGS sequence"/>
</dbReference>
<sequence>MESARNAPAPAPEPGPEPSGRTAPRRRAVRTLGLIAVAAVLGLVGGTAVGYGVQAQRGPTPLPPLNQPGLAYPVKPLPKGQEPAPLAASQDRQAKFQGDLRKLLVPRPAGTKKGRWDGWVSLSAWVQGYTRPGTALQFQLENGVRRVAARSWEKGNRSVGVELVQYRPGSEIGAREFVEDQQRYASGDGEAGYAGEPLKGSSDGLFYVYPVQRKAGYLDLYEARAYAQRGDLAVAVVIFDTRKIAEKDIRSLAEQQLGRL</sequence>
<keyword evidence="2" id="KW-0472">Membrane</keyword>
<evidence type="ECO:0000256" key="2">
    <source>
        <dbReference type="SAM" id="Phobius"/>
    </source>
</evidence>
<keyword evidence="4" id="KW-1185">Reference proteome</keyword>
<dbReference type="EMBL" id="JBICZW010000037">
    <property type="protein sequence ID" value="MFG3193971.1"/>
    <property type="molecule type" value="Genomic_DNA"/>
</dbReference>
<feature type="transmembrane region" description="Helical" evidence="2">
    <location>
        <begin position="31"/>
        <end position="53"/>
    </location>
</feature>
<accession>A0ABW7C399</accession>
<reference evidence="3 4" key="1">
    <citation type="submission" date="2024-10" db="EMBL/GenBank/DDBJ databases">
        <title>The Natural Products Discovery Center: Release of the First 8490 Sequenced Strains for Exploring Actinobacteria Biosynthetic Diversity.</title>
        <authorList>
            <person name="Kalkreuter E."/>
            <person name="Kautsar S.A."/>
            <person name="Yang D."/>
            <person name="Bader C.D."/>
            <person name="Teijaro C.N."/>
            <person name="Fluegel L."/>
            <person name="Davis C.M."/>
            <person name="Simpson J.R."/>
            <person name="Lauterbach L."/>
            <person name="Steele A.D."/>
            <person name="Gui C."/>
            <person name="Meng S."/>
            <person name="Li G."/>
            <person name="Viehrig K."/>
            <person name="Ye F."/>
            <person name="Su P."/>
            <person name="Kiefer A.F."/>
            <person name="Nichols A."/>
            <person name="Cepeda A.J."/>
            <person name="Yan W."/>
            <person name="Fan B."/>
            <person name="Jiang Y."/>
            <person name="Adhikari A."/>
            <person name="Zheng C.-J."/>
            <person name="Schuster L."/>
            <person name="Cowan T.M."/>
            <person name="Smanski M.J."/>
            <person name="Chevrette M.G."/>
            <person name="De Carvalho L.P.S."/>
            <person name="Shen B."/>
        </authorList>
    </citation>
    <scope>NUCLEOTIDE SEQUENCE [LARGE SCALE GENOMIC DNA]</scope>
    <source>
        <strain evidence="3 4">NPDC048229</strain>
    </source>
</reference>
<name>A0ABW7C399_9ACTN</name>
<proteinExistence type="predicted"/>
<protein>
    <submittedName>
        <fullName evidence="3">Uncharacterized protein</fullName>
    </submittedName>
</protein>
<evidence type="ECO:0000313" key="4">
    <source>
        <dbReference type="Proteomes" id="UP001604282"/>
    </source>
</evidence>
<feature type="region of interest" description="Disordered" evidence="1">
    <location>
        <begin position="1"/>
        <end position="26"/>
    </location>
</feature>
<evidence type="ECO:0000256" key="1">
    <source>
        <dbReference type="SAM" id="MobiDB-lite"/>
    </source>
</evidence>
<keyword evidence="2" id="KW-1133">Transmembrane helix</keyword>
<evidence type="ECO:0000313" key="3">
    <source>
        <dbReference type="EMBL" id="MFG3193971.1"/>
    </source>
</evidence>
<organism evidence="3 4">
    <name type="scientific">Streptomyces omiyaensis</name>
    <dbReference type="NCBI Taxonomy" id="68247"/>
    <lineage>
        <taxon>Bacteria</taxon>
        <taxon>Bacillati</taxon>
        <taxon>Actinomycetota</taxon>
        <taxon>Actinomycetes</taxon>
        <taxon>Kitasatosporales</taxon>
        <taxon>Streptomycetaceae</taxon>
        <taxon>Streptomyces</taxon>
    </lineage>
</organism>
<comment type="caution">
    <text evidence="3">The sequence shown here is derived from an EMBL/GenBank/DDBJ whole genome shotgun (WGS) entry which is preliminary data.</text>
</comment>
<gene>
    <name evidence="3" type="ORF">ACGFYS_34225</name>
</gene>